<feature type="domain" description="Guanylate kinase-like" evidence="14">
    <location>
        <begin position="13"/>
        <end position="195"/>
    </location>
</feature>
<keyword evidence="16" id="KW-1185">Reference proteome</keyword>
<protein>
    <recommendedName>
        <fullName evidence="5 13">Guanylate kinase</fullName>
        <ecNumber evidence="4 13">2.7.4.8</ecNumber>
    </recommendedName>
    <alternativeName>
        <fullName evidence="11 13">GMP kinase</fullName>
    </alternativeName>
</protein>
<evidence type="ECO:0000256" key="11">
    <source>
        <dbReference type="ARBA" id="ARBA00030128"/>
    </source>
</evidence>
<evidence type="ECO:0000256" key="9">
    <source>
        <dbReference type="ARBA" id="ARBA00022777"/>
    </source>
</evidence>
<dbReference type="GO" id="GO:0004385">
    <property type="term" value="F:GMP kinase activity"/>
    <property type="evidence" value="ECO:0007669"/>
    <property type="project" value="UniProtKB-UniRule"/>
</dbReference>
<keyword evidence="8 13" id="KW-0547">Nucleotide-binding</keyword>
<evidence type="ECO:0000256" key="8">
    <source>
        <dbReference type="ARBA" id="ARBA00022741"/>
    </source>
</evidence>
<dbReference type="InterPro" id="IPR008144">
    <property type="entry name" value="Guanylate_kin-like_dom"/>
</dbReference>
<evidence type="ECO:0000313" key="15">
    <source>
        <dbReference type="EMBL" id="TWT80098.1"/>
    </source>
</evidence>
<comment type="catalytic activity">
    <reaction evidence="12 13">
        <text>GMP + ATP = GDP + ADP</text>
        <dbReference type="Rhea" id="RHEA:20780"/>
        <dbReference type="ChEBI" id="CHEBI:30616"/>
        <dbReference type="ChEBI" id="CHEBI:58115"/>
        <dbReference type="ChEBI" id="CHEBI:58189"/>
        <dbReference type="ChEBI" id="CHEBI:456216"/>
        <dbReference type="EC" id="2.7.4.8"/>
    </reaction>
</comment>
<evidence type="ECO:0000256" key="3">
    <source>
        <dbReference type="ARBA" id="ARBA00005790"/>
    </source>
</evidence>
<dbReference type="EMBL" id="SJPJ01000001">
    <property type="protein sequence ID" value="TWT80098.1"/>
    <property type="molecule type" value="Genomic_DNA"/>
</dbReference>
<dbReference type="Gene3D" id="3.40.50.300">
    <property type="entry name" value="P-loop containing nucleotide triphosphate hydrolases"/>
    <property type="match status" value="1"/>
</dbReference>
<dbReference type="PROSITE" id="PS00856">
    <property type="entry name" value="GUANYLATE_KINASE_1"/>
    <property type="match status" value="1"/>
</dbReference>
<keyword evidence="9 13" id="KW-0418">Kinase</keyword>
<dbReference type="RefSeq" id="WP_146395186.1">
    <property type="nucleotide sequence ID" value="NZ_SJPJ01000001.1"/>
</dbReference>
<dbReference type="OrthoDB" id="9808150at2"/>
<dbReference type="InterPro" id="IPR017665">
    <property type="entry name" value="Guanylate_kinase"/>
</dbReference>
<dbReference type="Pfam" id="PF00625">
    <property type="entry name" value="Guanylate_kin"/>
    <property type="match status" value="1"/>
</dbReference>
<evidence type="ECO:0000256" key="6">
    <source>
        <dbReference type="ARBA" id="ARBA00022490"/>
    </source>
</evidence>
<dbReference type="PANTHER" id="PTHR23117:SF13">
    <property type="entry name" value="GUANYLATE KINASE"/>
    <property type="match status" value="1"/>
</dbReference>
<dbReference type="GO" id="GO:0005829">
    <property type="term" value="C:cytosol"/>
    <property type="evidence" value="ECO:0007669"/>
    <property type="project" value="TreeGrafter"/>
</dbReference>
<evidence type="ECO:0000256" key="5">
    <source>
        <dbReference type="ARBA" id="ARBA00016296"/>
    </source>
</evidence>
<keyword evidence="10 13" id="KW-0067">ATP-binding</keyword>
<name>A0A5C5YYC1_9BACT</name>
<evidence type="ECO:0000256" key="1">
    <source>
        <dbReference type="ARBA" id="ARBA00003531"/>
    </source>
</evidence>
<comment type="similarity">
    <text evidence="3 13">Belongs to the guanylate kinase family.</text>
</comment>
<reference evidence="15 16" key="1">
    <citation type="submission" date="2019-02" db="EMBL/GenBank/DDBJ databases">
        <title>Deep-cultivation of Planctomycetes and their phenomic and genomic characterization uncovers novel biology.</title>
        <authorList>
            <person name="Wiegand S."/>
            <person name="Jogler M."/>
            <person name="Boedeker C."/>
            <person name="Pinto D."/>
            <person name="Vollmers J."/>
            <person name="Rivas-Marin E."/>
            <person name="Kohn T."/>
            <person name="Peeters S.H."/>
            <person name="Heuer A."/>
            <person name="Rast P."/>
            <person name="Oberbeckmann S."/>
            <person name="Bunk B."/>
            <person name="Jeske O."/>
            <person name="Meyerdierks A."/>
            <person name="Storesund J.E."/>
            <person name="Kallscheuer N."/>
            <person name="Luecker S."/>
            <person name="Lage O.M."/>
            <person name="Pohl T."/>
            <person name="Merkel B.J."/>
            <person name="Hornburger P."/>
            <person name="Mueller R.-W."/>
            <person name="Bruemmer F."/>
            <person name="Labrenz M."/>
            <person name="Spormann A.M."/>
            <person name="Op Den Camp H."/>
            <person name="Overmann J."/>
            <person name="Amann R."/>
            <person name="Jetten M.S.M."/>
            <person name="Mascher T."/>
            <person name="Medema M.H."/>
            <person name="Devos D.P."/>
            <person name="Kaster A.-K."/>
            <person name="Ovreas L."/>
            <person name="Rohde M."/>
            <person name="Galperin M.Y."/>
            <person name="Jogler C."/>
        </authorList>
    </citation>
    <scope>NUCLEOTIDE SEQUENCE [LARGE SCALE GENOMIC DNA]</scope>
    <source>
        <strain evidence="15 16">CA13</strain>
    </source>
</reference>
<dbReference type="Gene3D" id="3.30.63.10">
    <property type="entry name" value="Guanylate Kinase phosphate binding domain"/>
    <property type="match status" value="1"/>
</dbReference>
<keyword evidence="6 13" id="KW-0963">Cytoplasm</keyword>
<dbReference type="InterPro" id="IPR027417">
    <property type="entry name" value="P-loop_NTPase"/>
</dbReference>
<dbReference type="NCBIfam" id="TIGR03263">
    <property type="entry name" value="guanyl_kin"/>
    <property type="match status" value="1"/>
</dbReference>
<dbReference type="PANTHER" id="PTHR23117">
    <property type="entry name" value="GUANYLATE KINASE-RELATED"/>
    <property type="match status" value="1"/>
</dbReference>
<keyword evidence="7 13" id="KW-0808">Transferase</keyword>
<feature type="binding site" evidence="13">
    <location>
        <begin position="20"/>
        <end position="27"/>
    </location>
    <ligand>
        <name>ATP</name>
        <dbReference type="ChEBI" id="CHEBI:30616"/>
    </ligand>
</feature>
<dbReference type="Proteomes" id="UP000315010">
    <property type="component" value="Unassembled WGS sequence"/>
</dbReference>
<evidence type="ECO:0000259" key="14">
    <source>
        <dbReference type="PROSITE" id="PS50052"/>
    </source>
</evidence>
<evidence type="ECO:0000313" key="16">
    <source>
        <dbReference type="Proteomes" id="UP000315010"/>
    </source>
</evidence>
<evidence type="ECO:0000256" key="13">
    <source>
        <dbReference type="HAMAP-Rule" id="MF_00328"/>
    </source>
</evidence>
<comment type="function">
    <text evidence="1 13">Essential for recycling GMP and indirectly, cGMP.</text>
</comment>
<evidence type="ECO:0000256" key="12">
    <source>
        <dbReference type="ARBA" id="ARBA00048594"/>
    </source>
</evidence>
<dbReference type="HAMAP" id="MF_00328">
    <property type="entry name" value="Guanylate_kinase"/>
    <property type="match status" value="1"/>
</dbReference>
<dbReference type="GO" id="GO:0005524">
    <property type="term" value="F:ATP binding"/>
    <property type="evidence" value="ECO:0007669"/>
    <property type="project" value="UniProtKB-UniRule"/>
</dbReference>
<dbReference type="InterPro" id="IPR008145">
    <property type="entry name" value="GK/Ca_channel_bsu"/>
</dbReference>
<evidence type="ECO:0000256" key="4">
    <source>
        <dbReference type="ARBA" id="ARBA00012961"/>
    </source>
</evidence>
<evidence type="ECO:0000256" key="10">
    <source>
        <dbReference type="ARBA" id="ARBA00022840"/>
    </source>
</evidence>
<dbReference type="AlphaFoldDB" id="A0A5C5YYC1"/>
<proteinExistence type="inferred from homology"/>
<organism evidence="15 16">
    <name type="scientific">Novipirellula herctigrandis</name>
    <dbReference type="NCBI Taxonomy" id="2527986"/>
    <lineage>
        <taxon>Bacteria</taxon>
        <taxon>Pseudomonadati</taxon>
        <taxon>Planctomycetota</taxon>
        <taxon>Planctomycetia</taxon>
        <taxon>Pirellulales</taxon>
        <taxon>Pirellulaceae</taxon>
        <taxon>Novipirellula</taxon>
    </lineage>
</organism>
<evidence type="ECO:0000256" key="2">
    <source>
        <dbReference type="ARBA" id="ARBA00004496"/>
    </source>
</evidence>
<sequence length="206" mass="23014">MSNKTTGSYTTTGRLVIISGPSGAGKSTVVRRLLDECDLPLEMSISATTREPRAGEQDGADYFFISDEEFQRRRKAGDFLECKEVFGLGHWYGTLKNQVASGLNDGKLVILEIDVQGALAILDQKEFSPISLFIQPGTMEELEHRLRSRGTETEQAITARLETAGREMLFLHRYQHEIINDSVDRAVSEICQILKVQKEKQACSKS</sequence>
<comment type="subcellular location">
    <subcellularLocation>
        <location evidence="2 13">Cytoplasm</location>
    </subcellularLocation>
</comment>
<dbReference type="SUPFAM" id="SSF52540">
    <property type="entry name" value="P-loop containing nucleoside triphosphate hydrolases"/>
    <property type="match status" value="1"/>
</dbReference>
<dbReference type="EC" id="2.7.4.8" evidence="4 13"/>
<dbReference type="InterPro" id="IPR020590">
    <property type="entry name" value="Guanylate_kinase_CS"/>
</dbReference>
<gene>
    <name evidence="13 15" type="primary">gmk</name>
    <name evidence="15" type="ORF">CA13_15110</name>
</gene>
<accession>A0A5C5YYC1</accession>
<dbReference type="SMART" id="SM00072">
    <property type="entry name" value="GuKc"/>
    <property type="match status" value="1"/>
</dbReference>
<evidence type="ECO:0000256" key="7">
    <source>
        <dbReference type="ARBA" id="ARBA00022679"/>
    </source>
</evidence>
<dbReference type="FunFam" id="3.30.63.10:FF:000005">
    <property type="entry name" value="Guanylate kinase"/>
    <property type="match status" value="1"/>
</dbReference>
<dbReference type="PROSITE" id="PS50052">
    <property type="entry name" value="GUANYLATE_KINASE_2"/>
    <property type="match status" value="1"/>
</dbReference>
<dbReference type="CDD" id="cd00071">
    <property type="entry name" value="GMPK"/>
    <property type="match status" value="1"/>
</dbReference>
<comment type="caution">
    <text evidence="15">The sequence shown here is derived from an EMBL/GenBank/DDBJ whole genome shotgun (WGS) entry which is preliminary data.</text>
</comment>